<feature type="non-terminal residue" evidence="1">
    <location>
        <position position="79"/>
    </location>
</feature>
<dbReference type="InterPro" id="IPR008949">
    <property type="entry name" value="Isoprenoid_synthase_dom_sf"/>
</dbReference>
<proteinExistence type="predicted"/>
<dbReference type="OrthoDB" id="2998174at2759"/>
<accession>A0A4Y9Y4Q0</accession>
<keyword evidence="2" id="KW-1185">Reference proteome</keyword>
<gene>
    <name evidence="1" type="ORF">EVG20_g8749</name>
</gene>
<dbReference type="AlphaFoldDB" id="A0A4Y9Y4Q0"/>
<dbReference type="Gene3D" id="1.10.600.10">
    <property type="entry name" value="Farnesyl Diphosphate Synthase"/>
    <property type="match status" value="1"/>
</dbReference>
<name>A0A4Y9Y4Q0_9AGAM</name>
<protein>
    <submittedName>
        <fullName evidence="1">Uncharacterized protein</fullName>
    </submittedName>
</protein>
<dbReference type="Proteomes" id="UP000298327">
    <property type="component" value="Unassembled WGS sequence"/>
</dbReference>
<organism evidence="1 2">
    <name type="scientific">Dentipellis fragilis</name>
    <dbReference type="NCBI Taxonomy" id="205917"/>
    <lineage>
        <taxon>Eukaryota</taxon>
        <taxon>Fungi</taxon>
        <taxon>Dikarya</taxon>
        <taxon>Basidiomycota</taxon>
        <taxon>Agaricomycotina</taxon>
        <taxon>Agaricomycetes</taxon>
        <taxon>Russulales</taxon>
        <taxon>Hericiaceae</taxon>
        <taxon>Dentipellis</taxon>
    </lineage>
</organism>
<comment type="caution">
    <text evidence="1">The sequence shown here is derived from an EMBL/GenBank/DDBJ whole genome shotgun (WGS) entry which is preliminary data.</text>
</comment>
<evidence type="ECO:0000313" key="1">
    <source>
        <dbReference type="EMBL" id="TFY56898.1"/>
    </source>
</evidence>
<evidence type="ECO:0000313" key="2">
    <source>
        <dbReference type="Proteomes" id="UP000298327"/>
    </source>
</evidence>
<dbReference type="EMBL" id="SEOQ01000790">
    <property type="protein sequence ID" value="TFY56898.1"/>
    <property type="molecule type" value="Genomic_DNA"/>
</dbReference>
<reference evidence="1 2" key="1">
    <citation type="submission" date="2019-02" db="EMBL/GenBank/DDBJ databases">
        <title>Genome sequencing of the rare red list fungi Dentipellis fragilis.</title>
        <authorList>
            <person name="Buettner E."/>
            <person name="Kellner H."/>
        </authorList>
    </citation>
    <scope>NUCLEOTIDE SEQUENCE [LARGE SCALE GENOMIC DNA]</scope>
    <source>
        <strain evidence="1 2">DSM 105465</strain>
    </source>
</reference>
<sequence length="79" mass="9034">MTAVCLENDFIGFNPASTAPHYPAFIRRMSGFSELLAFFIFTPDVPLEIRSPSRDILSFYKEELANEEENLICTLARCR</sequence>